<evidence type="ECO:0000313" key="2">
    <source>
        <dbReference type="Proteomes" id="UP000187203"/>
    </source>
</evidence>
<accession>A0A1R3GA00</accession>
<evidence type="ECO:0000313" key="1">
    <source>
        <dbReference type="EMBL" id="OMO54922.1"/>
    </source>
</evidence>
<comment type="caution">
    <text evidence="1">The sequence shown here is derived from an EMBL/GenBank/DDBJ whole genome shotgun (WGS) entry which is preliminary data.</text>
</comment>
<organism evidence="1 2">
    <name type="scientific">Corchorus olitorius</name>
    <dbReference type="NCBI Taxonomy" id="93759"/>
    <lineage>
        <taxon>Eukaryota</taxon>
        <taxon>Viridiplantae</taxon>
        <taxon>Streptophyta</taxon>
        <taxon>Embryophyta</taxon>
        <taxon>Tracheophyta</taxon>
        <taxon>Spermatophyta</taxon>
        <taxon>Magnoliopsida</taxon>
        <taxon>eudicotyledons</taxon>
        <taxon>Gunneridae</taxon>
        <taxon>Pentapetalae</taxon>
        <taxon>rosids</taxon>
        <taxon>malvids</taxon>
        <taxon>Malvales</taxon>
        <taxon>Malvaceae</taxon>
        <taxon>Grewioideae</taxon>
        <taxon>Apeibeae</taxon>
        <taxon>Corchorus</taxon>
    </lineage>
</organism>
<sequence>MVERKRSMKTKRDIWWLGNFIVGAFEPKPLSFYFSLLELVQDLSFSSNWHRIRIPRLRNPSSNSMENFRLSIGEEEPDTFNAVVELDFLQAIPDDLTGELTPNFEILLYYLSPF</sequence>
<dbReference type="EMBL" id="AWUE01023101">
    <property type="protein sequence ID" value="OMO54922.1"/>
    <property type="molecule type" value="Genomic_DNA"/>
</dbReference>
<keyword evidence="2" id="KW-1185">Reference proteome</keyword>
<protein>
    <submittedName>
        <fullName evidence="1">Uncharacterized protein</fullName>
    </submittedName>
</protein>
<reference evidence="2" key="1">
    <citation type="submission" date="2013-09" db="EMBL/GenBank/DDBJ databases">
        <title>Corchorus olitorius genome sequencing.</title>
        <authorList>
            <person name="Alam M."/>
            <person name="Haque M.S."/>
            <person name="Islam M.S."/>
            <person name="Emdad E.M."/>
            <person name="Islam M.M."/>
            <person name="Ahmed B."/>
            <person name="Halim A."/>
            <person name="Hossen Q.M.M."/>
            <person name="Hossain M.Z."/>
            <person name="Ahmed R."/>
            <person name="Khan M.M."/>
            <person name="Islam R."/>
            <person name="Rashid M.M."/>
            <person name="Khan S.A."/>
            <person name="Rahman M.S."/>
            <person name="Alam M."/>
            <person name="Yahiya A.S."/>
            <person name="Khan M.S."/>
            <person name="Azam M.S."/>
            <person name="Haque T."/>
            <person name="Lashkar M.Z.H."/>
            <person name="Akhand A.I."/>
            <person name="Morshed G."/>
            <person name="Roy S."/>
            <person name="Uddin K.S."/>
            <person name="Rabeya T."/>
            <person name="Hossain A.S."/>
            <person name="Chowdhury A."/>
            <person name="Snigdha A.R."/>
            <person name="Mortoza M.S."/>
            <person name="Matin S.A."/>
            <person name="Hoque S.M.E."/>
            <person name="Islam M.K."/>
            <person name="Roy D.K."/>
            <person name="Haider R."/>
            <person name="Moosa M.M."/>
            <person name="Elias S.M."/>
            <person name="Hasan A.M."/>
            <person name="Jahan S."/>
            <person name="Shafiuddin M."/>
            <person name="Mahmood N."/>
            <person name="Shommy N.S."/>
        </authorList>
    </citation>
    <scope>NUCLEOTIDE SEQUENCE [LARGE SCALE GENOMIC DNA]</scope>
    <source>
        <strain evidence="2">cv. O-4</strain>
    </source>
</reference>
<dbReference type="Proteomes" id="UP000187203">
    <property type="component" value="Unassembled WGS sequence"/>
</dbReference>
<dbReference type="AlphaFoldDB" id="A0A1R3GA00"/>
<gene>
    <name evidence="1" type="ORF">COLO4_36310</name>
</gene>
<proteinExistence type="predicted"/>
<name>A0A1R3GA00_9ROSI</name>